<sequence length="143" mass="16297">MQHENEVKYNLYERKIQPKITLHDPLPLSARLRRLVREMPPEALPLVLIVVAAVAGGTMAVGHKLATDRSLRKYPTSYHTIPTSKSDRRWSRQGARSPQMSDLEENKESKVSATQIPTLAQSIPKNCYDLAYSIGYRYSMENE</sequence>
<keyword evidence="2" id="KW-1185">Reference proteome</keyword>
<accession>A0ACA9KTF3</accession>
<evidence type="ECO:0000313" key="1">
    <source>
        <dbReference type="EMBL" id="CAG8492573.1"/>
    </source>
</evidence>
<organism evidence="1 2">
    <name type="scientific">Acaulospora colombiana</name>
    <dbReference type="NCBI Taxonomy" id="27376"/>
    <lineage>
        <taxon>Eukaryota</taxon>
        <taxon>Fungi</taxon>
        <taxon>Fungi incertae sedis</taxon>
        <taxon>Mucoromycota</taxon>
        <taxon>Glomeromycotina</taxon>
        <taxon>Glomeromycetes</taxon>
        <taxon>Diversisporales</taxon>
        <taxon>Acaulosporaceae</taxon>
        <taxon>Acaulospora</taxon>
    </lineage>
</organism>
<gene>
    <name evidence="1" type="ORF">ACOLOM_LOCUS2441</name>
</gene>
<dbReference type="EMBL" id="CAJVPT010003173">
    <property type="protein sequence ID" value="CAG8492573.1"/>
    <property type="molecule type" value="Genomic_DNA"/>
</dbReference>
<evidence type="ECO:0000313" key="2">
    <source>
        <dbReference type="Proteomes" id="UP000789525"/>
    </source>
</evidence>
<comment type="caution">
    <text evidence="1">The sequence shown here is derived from an EMBL/GenBank/DDBJ whole genome shotgun (WGS) entry which is preliminary data.</text>
</comment>
<reference evidence="1" key="1">
    <citation type="submission" date="2021-06" db="EMBL/GenBank/DDBJ databases">
        <authorList>
            <person name="Kallberg Y."/>
            <person name="Tangrot J."/>
            <person name="Rosling A."/>
        </authorList>
    </citation>
    <scope>NUCLEOTIDE SEQUENCE</scope>
    <source>
        <strain evidence="1">CL356</strain>
    </source>
</reference>
<protein>
    <submittedName>
        <fullName evidence="1">11370_t:CDS:1</fullName>
    </submittedName>
</protein>
<proteinExistence type="predicted"/>
<name>A0ACA9KTF3_9GLOM</name>
<dbReference type="Proteomes" id="UP000789525">
    <property type="component" value="Unassembled WGS sequence"/>
</dbReference>